<accession>A0ACC3AS92</accession>
<evidence type="ECO:0000313" key="1">
    <source>
        <dbReference type="EMBL" id="KAK1140568.1"/>
    </source>
</evidence>
<keyword evidence="2" id="KW-1185">Reference proteome</keyword>
<reference evidence="1 2" key="1">
    <citation type="journal article" date="2023" name="ACS Omega">
        <title>Identification of the Neoaspergillic Acid Biosynthesis Gene Cluster by Establishing an In Vitro CRISPR-Ribonucleoprotein Genetic System in Aspergillus melleus.</title>
        <authorList>
            <person name="Yuan B."/>
            <person name="Grau M.F."/>
            <person name="Murata R.M."/>
            <person name="Torok T."/>
            <person name="Venkateswaran K."/>
            <person name="Stajich J.E."/>
            <person name="Wang C.C.C."/>
        </authorList>
    </citation>
    <scope>NUCLEOTIDE SEQUENCE [LARGE SCALE GENOMIC DNA]</scope>
    <source>
        <strain evidence="1 2">IMV 1140</strain>
    </source>
</reference>
<organism evidence="1 2">
    <name type="scientific">Aspergillus melleus</name>
    <dbReference type="NCBI Taxonomy" id="138277"/>
    <lineage>
        <taxon>Eukaryota</taxon>
        <taxon>Fungi</taxon>
        <taxon>Dikarya</taxon>
        <taxon>Ascomycota</taxon>
        <taxon>Pezizomycotina</taxon>
        <taxon>Eurotiomycetes</taxon>
        <taxon>Eurotiomycetidae</taxon>
        <taxon>Eurotiales</taxon>
        <taxon>Aspergillaceae</taxon>
        <taxon>Aspergillus</taxon>
        <taxon>Aspergillus subgen. Circumdati</taxon>
    </lineage>
</organism>
<comment type="caution">
    <text evidence="1">The sequence shown here is derived from an EMBL/GenBank/DDBJ whole genome shotgun (WGS) entry which is preliminary data.</text>
</comment>
<sequence length="136" mass="14457">MHFLAFLTFILMAAFATAMALPLESDAHLAEGAAGEHDQSYGLVDSAEPNISANPDDFDHAPGDIEFDKDHPALKLSPRNDCASGHRFCGECNGTSCKMAFVNLPCREGSCVVQRGGGDGKYCGGPRTGYMVCPGW</sequence>
<dbReference type="EMBL" id="JAOPJF010000080">
    <property type="protein sequence ID" value="KAK1140568.1"/>
    <property type="molecule type" value="Genomic_DNA"/>
</dbReference>
<dbReference type="Proteomes" id="UP001177260">
    <property type="component" value="Unassembled WGS sequence"/>
</dbReference>
<protein>
    <submittedName>
        <fullName evidence="1">Pyridoxamine-phosphate oxidase</fullName>
        <ecNumber evidence="1">1.4.3.5</ecNumber>
    </submittedName>
</protein>
<gene>
    <name evidence="1" type="primary">PDX3_2</name>
    <name evidence="1" type="ORF">N8T08_010205</name>
</gene>
<evidence type="ECO:0000313" key="2">
    <source>
        <dbReference type="Proteomes" id="UP001177260"/>
    </source>
</evidence>
<dbReference type="EC" id="1.4.3.5" evidence="1"/>
<name>A0ACC3AS92_9EURO</name>
<keyword evidence="1" id="KW-0560">Oxidoreductase</keyword>
<proteinExistence type="predicted"/>